<reference evidence="2" key="1">
    <citation type="submission" date="2022-08" db="EMBL/GenBank/DDBJ databases">
        <title>A Global Phylogenomic Analysis of the Shiitake Genus Lentinula.</title>
        <authorList>
            <consortium name="DOE Joint Genome Institute"/>
            <person name="Sierra-Patev S."/>
            <person name="Min B."/>
            <person name="Naranjo-Ortiz M."/>
            <person name="Looney B."/>
            <person name="Konkel Z."/>
            <person name="Slot J.C."/>
            <person name="Sakamoto Y."/>
            <person name="Steenwyk J.L."/>
            <person name="Rokas A."/>
            <person name="Carro J."/>
            <person name="Camarero S."/>
            <person name="Ferreira P."/>
            <person name="Molpeceres G."/>
            <person name="Ruiz-Duenas F.J."/>
            <person name="Serrano A."/>
            <person name="Henrissat B."/>
            <person name="Drula E."/>
            <person name="Hughes K.W."/>
            <person name="Mata J.L."/>
            <person name="Ishikawa N.K."/>
            <person name="Vargas-Isla R."/>
            <person name="Ushijima S."/>
            <person name="Smith C.A."/>
            <person name="Ahrendt S."/>
            <person name="Andreopoulos W."/>
            <person name="He G."/>
            <person name="Labutti K."/>
            <person name="Lipzen A."/>
            <person name="Ng V."/>
            <person name="Riley R."/>
            <person name="Sandor L."/>
            <person name="Barry K."/>
            <person name="Martinez A.T."/>
            <person name="Xiao Y."/>
            <person name="Gibbons J.G."/>
            <person name="Terashima K."/>
            <person name="Grigoriev I.V."/>
            <person name="Hibbett D.S."/>
        </authorList>
    </citation>
    <scope>NUCLEOTIDE SEQUENCE</scope>
    <source>
        <strain evidence="2">RHP3577 ss4</strain>
    </source>
</reference>
<name>A0ABQ8V676_9AGAR</name>
<sequence length="709" mass="81889">MQFPLRDENSEMLAQLAEITEPVHELTLNMMAFGSFTNELSVVLGSNYLSKSETITDSPIIGDEPPLIPPYHSADEDSSLLLRTDSDLLEFFEDGVGDGMPALEPVSDSESDDDDDVLQQQSDTESESEDEGQVESDSEILVSNFNTSIRDDCHTWIDGNLGLWNAPKTFWLQRPLVDETRDVLFTVNESGQNEFSYADVAKDIFGYPNTTWSDFFLHKTIDHGWWPASIDNWMCLAMSFLLNHDAPYPADELWWGAEDSYQFHVNELDDNTYGIEDDNSDYGELTISRTLLLDPSFKFSAWYAQQQAEWLGHLFDHEHWRHRSKPIDDVYKQGLKFVLTHGIPAFPASPFPVITNPFQRFEISKISSPEGVVYQFEDKEARIWSKPLPISILRNTRFNLVGWWKKHLMNYLSEQEQRFEKARISHARKVARANKRRIWNHQKQGKIFALAIEPQLELAQPFPDGRIGVLDHIRQIKIHIQMNDIANPHFRPGELWNQVRNSLARHIPFIPEVMNLGYSSCDNYFVYRDPEDPLQYVIVDDGRNFKTQVSAVLLMTPQFNLPAWYNKRLEKAWNNLMRRIQGPVEFEFLPYLFGKPENDFDHQLDRYVDQSDNYLHLLFGNLEWEERNGLVHVTSLANAYIEPKTYPGLQCNAGVVKDIGRIVPRPIVIVIQIDGRPVRTLVDSGSLGDFMSTHLSDQLRVSKNYHKNL</sequence>
<organism evidence="2 3">
    <name type="scientific">Lentinula lateritia</name>
    <dbReference type="NCBI Taxonomy" id="40482"/>
    <lineage>
        <taxon>Eukaryota</taxon>
        <taxon>Fungi</taxon>
        <taxon>Dikarya</taxon>
        <taxon>Basidiomycota</taxon>
        <taxon>Agaricomycotina</taxon>
        <taxon>Agaricomycetes</taxon>
        <taxon>Agaricomycetidae</taxon>
        <taxon>Agaricales</taxon>
        <taxon>Marasmiineae</taxon>
        <taxon>Omphalotaceae</taxon>
        <taxon>Lentinula</taxon>
    </lineage>
</organism>
<gene>
    <name evidence="2" type="ORF">C8R41DRAFT_923638</name>
</gene>
<feature type="region of interest" description="Disordered" evidence="1">
    <location>
        <begin position="99"/>
        <end position="138"/>
    </location>
</feature>
<evidence type="ECO:0000313" key="2">
    <source>
        <dbReference type="EMBL" id="KAJ4475428.1"/>
    </source>
</evidence>
<feature type="compositionally biased region" description="Acidic residues" evidence="1">
    <location>
        <begin position="124"/>
        <end position="138"/>
    </location>
</feature>
<keyword evidence="3" id="KW-1185">Reference proteome</keyword>
<dbReference type="Proteomes" id="UP001150217">
    <property type="component" value="Unassembled WGS sequence"/>
</dbReference>
<comment type="caution">
    <text evidence="2">The sequence shown here is derived from an EMBL/GenBank/DDBJ whole genome shotgun (WGS) entry which is preliminary data.</text>
</comment>
<dbReference type="EMBL" id="JANVFT010000074">
    <property type="protein sequence ID" value="KAJ4475428.1"/>
    <property type="molecule type" value="Genomic_DNA"/>
</dbReference>
<proteinExistence type="predicted"/>
<accession>A0ABQ8V676</accession>
<feature type="compositionally biased region" description="Acidic residues" evidence="1">
    <location>
        <begin position="107"/>
        <end position="117"/>
    </location>
</feature>
<evidence type="ECO:0000256" key="1">
    <source>
        <dbReference type="SAM" id="MobiDB-lite"/>
    </source>
</evidence>
<evidence type="ECO:0000313" key="3">
    <source>
        <dbReference type="Proteomes" id="UP001150217"/>
    </source>
</evidence>
<protein>
    <submittedName>
        <fullName evidence="2">Uncharacterized protein</fullName>
    </submittedName>
</protein>